<dbReference type="EMBL" id="FWFO01000001">
    <property type="protein sequence ID" value="SLN45445.1"/>
    <property type="molecule type" value="Genomic_DNA"/>
</dbReference>
<name>A0A1Y5SPP4_9RHOB</name>
<keyword evidence="2" id="KW-1185">Reference proteome</keyword>
<reference evidence="1 2" key="1">
    <citation type="submission" date="2017-03" db="EMBL/GenBank/DDBJ databases">
        <authorList>
            <person name="Afonso C.L."/>
            <person name="Miller P.J."/>
            <person name="Scott M.A."/>
            <person name="Spackman E."/>
            <person name="Goraichik I."/>
            <person name="Dimitrov K.M."/>
            <person name="Suarez D.L."/>
            <person name="Swayne D.E."/>
        </authorList>
    </citation>
    <scope>NUCLEOTIDE SEQUENCE [LARGE SCALE GENOMIC DNA]</scope>
    <source>
        <strain evidence="1 2">CECT 7639</strain>
    </source>
</reference>
<dbReference type="AlphaFoldDB" id="A0A1Y5SPP4"/>
<gene>
    <name evidence="1" type="ORF">TRL7639_02456</name>
</gene>
<protein>
    <submittedName>
        <fullName evidence="1">Uncharacterized protein</fullName>
    </submittedName>
</protein>
<organism evidence="1 2">
    <name type="scientific">Falsiruegeria litorea R37</name>
    <dbReference type="NCBI Taxonomy" id="1200284"/>
    <lineage>
        <taxon>Bacteria</taxon>
        <taxon>Pseudomonadati</taxon>
        <taxon>Pseudomonadota</taxon>
        <taxon>Alphaproteobacteria</taxon>
        <taxon>Rhodobacterales</taxon>
        <taxon>Roseobacteraceae</taxon>
        <taxon>Falsiruegeria</taxon>
    </lineage>
</organism>
<evidence type="ECO:0000313" key="2">
    <source>
        <dbReference type="Proteomes" id="UP000193077"/>
    </source>
</evidence>
<proteinExistence type="predicted"/>
<accession>A0A1Y5SPP4</accession>
<dbReference type="Proteomes" id="UP000193077">
    <property type="component" value="Unassembled WGS sequence"/>
</dbReference>
<sequence length="55" mass="6184">MRCENEVLLLVLCMTRSPVSRGMALRPTSCMQLYTFFNAHVSDYSLASQETLIGV</sequence>
<evidence type="ECO:0000313" key="1">
    <source>
        <dbReference type="EMBL" id="SLN45445.1"/>
    </source>
</evidence>